<dbReference type="InterPro" id="IPR001708">
    <property type="entry name" value="YidC/ALB3/OXA1/COX18"/>
</dbReference>
<dbReference type="Proteomes" id="UP001054252">
    <property type="component" value="Unassembled WGS sequence"/>
</dbReference>
<dbReference type="SMART" id="SM00028">
    <property type="entry name" value="TPR"/>
    <property type="match status" value="4"/>
</dbReference>
<name>A0AAV5MFE3_9ROSI</name>
<evidence type="ECO:0000256" key="3">
    <source>
        <dbReference type="ARBA" id="ARBA00022692"/>
    </source>
</evidence>
<dbReference type="InterPro" id="IPR028055">
    <property type="entry name" value="YidC/Oxa/ALB_C"/>
</dbReference>
<gene>
    <name evidence="9" type="ORF">SLEP1_g54474</name>
</gene>
<comment type="subcellular location">
    <subcellularLocation>
        <location evidence="1 6">Membrane</location>
        <topology evidence="1 6">Multi-pass membrane protein</topology>
    </subcellularLocation>
</comment>
<feature type="transmembrane region" description="Helical" evidence="7">
    <location>
        <begin position="262"/>
        <end position="283"/>
    </location>
</feature>
<evidence type="ECO:0000259" key="8">
    <source>
        <dbReference type="Pfam" id="PF02096"/>
    </source>
</evidence>
<comment type="similarity">
    <text evidence="6">Belongs to the OXA1/ALB3/YidC family.</text>
</comment>
<feature type="transmembrane region" description="Helical" evidence="7">
    <location>
        <begin position="96"/>
        <end position="119"/>
    </location>
</feature>
<dbReference type="InterPro" id="IPR011990">
    <property type="entry name" value="TPR-like_helical_dom_sf"/>
</dbReference>
<proteinExistence type="inferred from homology"/>
<dbReference type="Gene3D" id="1.25.40.10">
    <property type="entry name" value="Tetratricopeptide repeat domain"/>
    <property type="match status" value="2"/>
</dbReference>
<dbReference type="PANTHER" id="PTHR12428">
    <property type="entry name" value="OXA1"/>
    <property type="match status" value="1"/>
</dbReference>
<keyword evidence="5 7" id="KW-0472">Membrane</keyword>
<dbReference type="SUPFAM" id="SSF48452">
    <property type="entry name" value="TPR-like"/>
    <property type="match status" value="1"/>
</dbReference>
<feature type="transmembrane region" description="Helical" evidence="7">
    <location>
        <begin position="470"/>
        <end position="491"/>
    </location>
</feature>
<evidence type="ECO:0000313" key="10">
    <source>
        <dbReference type="Proteomes" id="UP001054252"/>
    </source>
</evidence>
<dbReference type="EMBL" id="BPVZ01000231">
    <property type="protein sequence ID" value="GKV47583.1"/>
    <property type="molecule type" value="Genomic_DNA"/>
</dbReference>
<reference evidence="9 10" key="1">
    <citation type="journal article" date="2021" name="Commun. Biol.">
        <title>The genome of Shorea leprosula (Dipterocarpaceae) highlights the ecological relevance of drought in aseasonal tropical rainforests.</title>
        <authorList>
            <person name="Ng K.K.S."/>
            <person name="Kobayashi M.J."/>
            <person name="Fawcett J.A."/>
            <person name="Hatakeyama M."/>
            <person name="Paape T."/>
            <person name="Ng C.H."/>
            <person name="Ang C.C."/>
            <person name="Tnah L.H."/>
            <person name="Lee C.T."/>
            <person name="Nishiyama T."/>
            <person name="Sese J."/>
            <person name="O'Brien M.J."/>
            <person name="Copetti D."/>
            <person name="Mohd Noor M.I."/>
            <person name="Ong R.C."/>
            <person name="Putra M."/>
            <person name="Sireger I.Z."/>
            <person name="Indrioko S."/>
            <person name="Kosugi Y."/>
            <person name="Izuno A."/>
            <person name="Isagi Y."/>
            <person name="Lee S.L."/>
            <person name="Shimizu K.K."/>
        </authorList>
    </citation>
    <scope>NUCLEOTIDE SEQUENCE [LARGE SCALE GENOMIC DNA]</scope>
    <source>
        <strain evidence="9">214</strain>
    </source>
</reference>
<dbReference type="GO" id="GO:0032979">
    <property type="term" value="P:protein insertion into mitochondrial inner membrane from matrix"/>
    <property type="evidence" value="ECO:0007669"/>
    <property type="project" value="TreeGrafter"/>
</dbReference>
<dbReference type="GO" id="GO:0032977">
    <property type="term" value="F:membrane insertase activity"/>
    <property type="evidence" value="ECO:0007669"/>
    <property type="project" value="InterPro"/>
</dbReference>
<dbReference type="Pfam" id="PF14559">
    <property type="entry name" value="TPR_19"/>
    <property type="match status" value="2"/>
</dbReference>
<evidence type="ECO:0000313" key="9">
    <source>
        <dbReference type="EMBL" id="GKV47583.1"/>
    </source>
</evidence>
<evidence type="ECO:0000256" key="7">
    <source>
        <dbReference type="SAM" id="Phobius"/>
    </source>
</evidence>
<keyword evidence="3 6" id="KW-0812">Transmembrane</keyword>
<comment type="similarity">
    <text evidence="2">Belongs to the OXA1/ALB3/YidC (TC 2.A.9.2) family.</text>
</comment>
<feature type="transmembrane region" description="Helical" evidence="7">
    <location>
        <begin position="166"/>
        <end position="184"/>
    </location>
</feature>
<accession>A0AAV5MFE3</accession>
<evidence type="ECO:0000256" key="5">
    <source>
        <dbReference type="ARBA" id="ARBA00023136"/>
    </source>
</evidence>
<dbReference type="PANTHER" id="PTHR12428:SF65">
    <property type="entry name" value="CYTOCHROME C OXIDASE ASSEMBLY PROTEIN COX18, MITOCHONDRIAL"/>
    <property type="match status" value="1"/>
</dbReference>
<keyword evidence="4 7" id="KW-1133">Transmembrane helix</keyword>
<dbReference type="InterPro" id="IPR019734">
    <property type="entry name" value="TPR_rpt"/>
</dbReference>
<feature type="domain" description="Membrane insertase YidC/Oxa/ALB C-terminal" evidence="8">
    <location>
        <begin position="98"/>
        <end position="296"/>
    </location>
</feature>
<keyword evidence="10" id="KW-1185">Reference proteome</keyword>
<protein>
    <recommendedName>
        <fullName evidence="8">Membrane insertase YidC/Oxa/ALB C-terminal domain-containing protein</fullName>
    </recommendedName>
</protein>
<evidence type="ECO:0000256" key="2">
    <source>
        <dbReference type="ARBA" id="ARBA00010583"/>
    </source>
</evidence>
<evidence type="ECO:0000256" key="1">
    <source>
        <dbReference type="ARBA" id="ARBA00004141"/>
    </source>
</evidence>
<dbReference type="CDD" id="cd20069">
    <property type="entry name" value="5TM_Oxa1-like"/>
    <property type="match status" value="1"/>
</dbReference>
<evidence type="ECO:0000256" key="6">
    <source>
        <dbReference type="RuleBase" id="RU003945"/>
    </source>
</evidence>
<comment type="caution">
    <text evidence="9">The sequence shown here is derived from an EMBL/GenBank/DDBJ whole genome shotgun (WGS) entry which is preliminary data.</text>
</comment>
<sequence length="688" mass="78425">MAASKSKFLLFHFRSARFLSSLSTLPLARVSHLPHNSNPPTHHQLPPAFPLGAAGFFLSRSFTSLDHVQHTSIEDSILPVRLLTTLLDGYHDLTGLPWWFIIVTSTLTMRSALLPVLILHLQKLKRIGELSPKLPPPLPPLFSGRSYINHILHFQKERKAIRCPSLLWFFVPFVIQVPCFLLWLTSIRRMSLDHHPGFDCGGTLWFQDLTESPYDLLCPIFPVLIAGLHYVNVQISFRMISHRKLDSIFDLLFQLYKRYLDFISFFLLFVGFFMPQGSLLYWVTNGSFSLIQQLSFKHPAVIATLGLPDTKALTTGNSEEMHTSDNLHVESSSKNCITAIEDLSPKELLKLSVMRLGKKQHEKAISSLKLALEKDPDYVRAMVVLGNTLMQEEMLVEAREYLEHAISKGGTLWFQDLTESPYDLLCPIFPVLIAGLHYVNVQISFRMISHRKLDSIFDLLFQLYKRYLDFISFFLLFVGFFMPQGSLLYWVTNGSFSLIQQLSFKHPAVIATLGLPDTKALTTGNSEEMHTSDNLHVESSSKNCITAIEDLSPKELLKLSVMRLGKKQHEKAISSLKLALEKDPDYVRAMVVLGNTLMQEEMLVEAREYLEHAISKLVLFGHPTNLEDIDLLILSSQWAAFVCIKQDDEAEGIVHLERIATLQEPADPQSKAHYYEGLLLLWRFEYQI</sequence>
<dbReference type="GO" id="GO:0005743">
    <property type="term" value="C:mitochondrial inner membrane"/>
    <property type="evidence" value="ECO:0007669"/>
    <property type="project" value="TreeGrafter"/>
</dbReference>
<evidence type="ECO:0000256" key="4">
    <source>
        <dbReference type="ARBA" id="ARBA00022989"/>
    </source>
</evidence>
<dbReference type="Pfam" id="PF02096">
    <property type="entry name" value="60KD_IMP"/>
    <property type="match status" value="1"/>
</dbReference>
<feature type="transmembrane region" description="Helical" evidence="7">
    <location>
        <begin position="220"/>
        <end position="241"/>
    </location>
</feature>
<dbReference type="AlphaFoldDB" id="A0AAV5MFE3"/>
<organism evidence="9 10">
    <name type="scientific">Rubroshorea leprosula</name>
    <dbReference type="NCBI Taxonomy" id="152421"/>
    <lineage>
        <taxon>Eukaryota</taxon>
        <taxon>Viridiplantae</taxon>
        <taxon>Streptophyta</taxon>
        <taxon>Embryophyta</taxon>
        <taxon>Tracheophyta</taxon>
        <taxon>Spermatophyta</taxon>
        <taxon>Magnoliopsida</taxon>
        <taxon>eudicotyledons</taxon>
        <taxon>Gunneridae</taxon>
        <taxon>Pentapetalae</taxon>
        <taxon>rosids</taxon>
        <taxon>malvids</taxon>
        <taxon>Malvales</taxon>
        <taxon>Dipterocarpaceae</taxon>
        <taxon>Rubroshorea</taxon>
    </lineage>
</organism>
<feature type="transmembrane region" description="Helical" evidence="7">
    <location>
        <begin position="428"/>
        <end position="449"/>
    </location>
</feature>